<comment type="caution">
    <text evidence="2">The sequence shown here is derived from an EMBL/GenBank/DDBJ whole genome shotgun (WGS) entry which is preliminary data.</text>
</comment>
<reference evidence="2" key="1">
    <citation type="journal article" date="2014" name="Int. J. Syst. Evol. Microbiol.">
        <title>Complete genome sequence of Corynebacterium casei LMG S-19264T (=DSM 44701T), isolated from a smear-ripened cheese.</title>
        <authorList>
            <consortium name="US DOE Joint Genome Institute (JGI-PGF)"/>
            <person name="Walter F."/>
            <person name="Albersmeier A."/>
            <person name="Kalinowski J."/>
            <person name="Ruckert C."/>
        </authorList>
    </citation>
    <scope>NUCLEOTIDE SEQUENCE</scope>
    <source>
        <strain evidence="2">KCTC 12988</strain>
    </source>
</reference>
<dbReference type="AlphaFoldDB" id="A0A918TW15"/>
<organism evidence="2 3">
    <name type="scientific">Roseibacillus persicicus</name>
    <dbReference type="NCBI Taxonomy" id="454148"/>
    <lineage>
        <taxon>Bacteria</taxon>
        <taxon>Pseudomonadati</taxon>
        <taxon>Verrucomicrobiota</taxon>
        <taxon>Verrucomicrobiia</taxon>
        <taxon>Verrucomicrobiales</taxon>
        <taxon>Verrucomicrobiaceae</taxon>
        <taxon>Roseibacillus</taxon>
    </lineage>
</organism>
<dbReference type="Pfam" id="PF04014">
    <property type="entry name" value="MazE_antitoxin"/>
    <property type="match status" value="1"/>
</dbReference>
<feature type="domain" description="SpoVT-AbrB" evidence="1">
    <location>
        <begin position="7"/>
        <end position="46"/>
    </location>
</feature>
<dbReference type="GO" id="GO:0003677">
    <property type="term" value="F:DNA binding"/>
    <property type="evidence" value="ECO:0007669"/>
    <property type="project" value="InterPro"/>
</dbReference>
<name>A0A918TW15_9BACT</name>
<proteinExistence type="predicted"/>
<dbReference type="Gene3D" id="2.10.260.10">
    <property type="match status" value="1"/>
</dbReference>
<sequence length="76" mass="8222">MNIEAQIQKVGDSLGIILPTEALQQLNGKEGTTVYLTDSGEGSVTINQSSSDLEQIVKLTEEGLDQYRNALNELAK</sequence>
<dbReference type="EMBL" id="BMXI01000017">
    <property type="protein sequence ID" value="GHC63861.1"/>
    <property type="molecule type" value="Genomic_DNA"/>
</dbReference>
<dbReference type="Proteomes" id="UP000644507">
    <property type="component" value="Unassembled WGS sequence"/>
</dbReference>
<evidence type="ECO:0000313" key="2">
    <source>
        <dbReference type="EMBL" id="GHC63861.1"/>
    </source>
</evidence>
<evidence type="ECO:0000313" key="3">
    <source>
        <dbReference type="Proteomes" id="UP000644507"/>
    </source>
</evidence>
<evidence type="ECO:0000259" key="1">
    <source>
        <dbReference type="Pfam" id="PF04014"/>
    </source>
</evidence>
<dbReference type="RefSeq" id="WP_189572801.1">
    <property type="nucleotide sequence ID" value="NZ_BMXI01000017.1"/>
</dbReference>
<reference evidence="2" key="2">
    <citation type="submission" date="2020-09" db="EMBL/GenBank/DDBJ databases">
        <authorList>
            <person name="Sun Q."/>
            <person name="Kim S."/>
        </authorList>
    </citation>
    <scope>NUCLEOTIDE SEQUENCE</scope>
    <source>
        <strain evidence="2">KCTC 12988</strain>
    </source>
</reference>
<dbReference type="InterPro" id="IPR007159">
    <property type="entry name" value="SpoVT-AbrB_dom"/>
</dbReference>
<dbReference type="InterPro" id="IPR037914">
    <property type="entry name" value="SpoVT-AbrB_sf"/>
</dbReference>
<dbReference type="SUPFAM" id="SSF89447">
    <property type="entry name" value="AbrB/MazE/MraZ-like"/>
    <property type="match status" value="1"/>
</dbReference>
<keyword evidence="3" id="KW-1185">Reference proteome</keyword>
<protein>
    <recommendedName>
        <fullName evidence="1">SpoVT-AbrB domain-containing protein</fullName>
    </recommendedName>
</protein>
<gene>
    <name evidence="2" type="ORF">GCM10007100_34310</name>
</gene>
<accession>A0A918TW15</accession>